<dbReference type="KEGG" id="mor:MOC_6061"/>
<dbReference type="HOGENOM" id="CLU_1293143_0_0_5"/>
<dbReference type="GO" id="GO:0004713">
    <property type="term" value="F:protein tyrosine kinase activity"/>
    <property type="evidence" value="ECO:0007669"/>
    <property type="project" value="TreeGrafter"/>
</dbReference>
<reference evidence="3 4" key="1">
    <citation type="journal article" date="2014" name="PLoS ONE">
        <title>Genome Information of Methylobacterium oryzae, a Plant-Probiotic Methylotroph in the Phyllosphere.</title>
        <authorList>
            <person name="Kwak M.J."/>
            <person name="Jeong H."/>
            <person name="Madhaiyan M."/>
            <person name="Lee Y."/>
            <person name="Sa T.M."/>
            <person name="Oh T.K."/>
            <person name="Kim J.F."/>
        </authorList>
    </citation>
    <scope>NUCLEOTIDE SEQUENCE [LARGE SCALE GENOMIC DNA]</scope>
    <source>
        <strain evidence="3 4">CBMB20</strain>
    </source>
</reference>
<dbReference type="InterPro" id="IPR027417">
    <property type="entry name" value="P-loop_NTPase"/>
</dbReference>
<evidence type="ECO:0000313" key="3">
    <source>
        <dbReference type="EMBL" id="AIQ93816.1"/>
    </source>
</evidence>
<sequence>MIAAAAAPRIDPAILEPALVQLTRNEARVRRVGITAVQTGEGVSTLARELAGAYARRGRSAVLIEANWSRPSLAEAYGLIGRPGFADIVAGSVAPSRGVHAVADGLSVVPAGTPAAIRKATLDDGRVEDFLALVDERFDLALVDCEPITEIGDAAALSPFVDGFIVVIGAERTRRAVAQQALADLRAAGGAPLGVVLNRTRRPIPKWLYRWLG</sequence>
<dbReference type="eggNOG" id="COG0489">
    <property type="taxonomic scope" value="Bacteria"/>
</dbReference>
<dbReference type="InterPro" id="IPR005702">
    <property type="entry name" value="Wzc-like_C"/>
</dbReference>
<dbReference type="GO" id="GO:0005886">
    <property type="term" value="C:plasma membrane"/>
    <property type="evidence" value="ECO:0007669"/>
    <property type="project" value="TreeGrafter"/>
</dbReference>
<evidence type="ECO:0000256" key="1">
    <source>
        <dbReference type="ARBA" id="ARBA00022741"/>
    </source>
</evidence>
<keyword evidence="1" id="KW-0547">Nucleotide-binding</keyword>
<dbReference type="STRING" id="693986.MOC_6061"/>
<keyword evidence="2" id="KW-0067">ATP-binding</keyword>
<dbReference type="SUPFAM" id="SSF52540">
    <property type="entry name" value="P-loop containing nucleoside triphosphate hydrolases"/>
    <property type="match status" value="1"/>
</dbReference>
<dbReference type="Gene3D" id="3.40.50.300">
    <property type="entry name" value="P-loop containing nucleotide triphosphate hydrolases"/>
    <property type="match status" value="1"/>
</dbReference>
<dbReference type="PANTHER" id="PTHR32309">
    <property type="entry name" value="TYROSINE-PROTEIN KINASE"/>
    <property type="match status" value="1"/>
</dbReference>
<dbReference type="EMBL" id="CP003811">
    <property type="protein sequence ID" value="AIQ93816.1"/>
    <property type="molecule type" value="Genomic_DNA"/>
</dbReference>
<dbReference type="RefSeq" id="WP_043386986.1">
    <property type="nucleotide sequence ID" value="NZ_CP003811.1"/>
</dbReference>
<evidence type="ECO:0000313" key="4">
    <source>
        <dbReference type="Proteomes" id="UP000029492"/>
    </source>
</evidence>
<dbReference type="InterPro" id="IPR050445">
    <property type="entry name" value="Bact_polysacc_biosynth/exp"/>
</dbReference>
<gene>
    <name evidence="3" type="ORF">MOC_6061</name>
</gene>
<evidence type="ECO:0000256" key="2">
    <source>
        <dbReference type="ARBA" id="ARBA00022840"/>
    </source>
</evidence>
<proteinExistence type="predicted"/>
<dbReference type="AlphaFoldDB" id="A0A089P0Q0"/>
<dbReference type="CDD" id="cd05387">
    <property type="entry name" value="BY-kinase"/>
    <property type="match status" value="1"/>
</dbReference>
<keyword evidence="4" id="KW-1185">Reference proteome</keyword>
<accession>A0A089P0Q0</accession>
<organism evidence="3 4">
    <name type="scientific">Methylobacterium oryzae CBMB20</name>
    <dbReference type="NCBI Taxonomy" id="693986"/>
    <lineage>
        <taxon>Bacteria</taxon>
        <taxon>Pseudomonadati</taxon>
        <taxon>Pseudomonadota</taxon>
        <taxon>Alphaproteobacteria</taxon>
        <taxon>Hyphomicrobiales</taxon>
        <taxon>Methylobacteriaceae</taxon>
        <taxon>Methylobacterium</taxon>
    </lineage>
</organism>
<name>A0A089P0Q0_9HYPH</name>
<protein>
    <submittedName>
        <fullName evidence="3">Capsular polysaccharide biosynthesis protein</fullName>
    </submittedName>
</protein>
<dbReference type="Proteomes" id="UP000029492">
    <property type="component" value="Chromosome"/>
</dbReference>
<dbReference type="PANTHER" id="PTHR32309:SF13">
    <property type="entry name" value="FERRIC ENTEROBACTIN TRANSPORT PROTEIN FEPE"/>
    <property type="match status" value="1"/>
</dbReference>